<dbReference type="AlphaFoldDB" id="A0A1F7RPN8"/>
<evidence type="ECO:0000313" key="2">
    <source>
        <dbReference type="Proteomes" id="UP000179266"/>
    </source>
</evidence>
<gene>
    <name evidence="1" type="ORF">A2161_15495</name>
</gene>
<organism evidence="1 2">
    <name type="scientific">Candidatus Schekmanbacteria bacterium RBG_13_48_7</name>
    <dbReference type="NCBI Taxonomy" id="1817878"/>
    <lineage>
        <taxon>Bacteria</taxon>
        <taxon>Candidatus Schekmaniibacteriota</taxon>
    </lineage>
</organism>
<comment type="caution">
    <text evidence="1">The sequence shown here is derived from an EMBL/GenBank/DDBJ whole genome shotgun (WGS) entry which is preliminary data.</text>
</comment>
<evidence type="ECO:0000313" key="1">
    <source>
        <dbReference type="EMBL" id="OGL43108.1"/>
    </source>
</evidence>
<reference evidence="1 2" key="1">
    <citation type="journal article" date="2016" name="Nat. Commun.">
        <title>Thousands of microbial genomes shed light on interconnected biogeochemical processes in an aquifer system.</title>
        <authorList>
            <person name="Anantharaman K."/>
            <person name="Brown C.T."/>
            <person name="Hug L.A."/>
            <person name="Sharon I."/>
            <person name="Castelle C.J."/>
            <person name="Probst A.J."/>
            <person name="Thomas B.C."/>
            <person name="Singh A."/>
            <person name="Wilkins M.J."/>
            <person name="Karaoz U."/>
            <person name="Brodie E.L."/>
            <person name="Williams K.H."/>
            <person name="Hubbard S.S."/>
            <person name="Banfield J.F."/>
        </authorList>
    </citation>
    <scope>NUCLEOTIDE SEQUENCE [LARGE SCALE GENOMIC DNA]</scope>
</reference>
<sequence>MKRNILKTFQVVCFVTILVIFFQSYSYADQGYDSDVEPGMDTIDFPDFPPIRTPIPEIPVIKWIFRRQSDGSLFVKFGIDNAWEYASHQIRLCTIGNYHALTDNTEFPDGASLRNLVNTYKTRGVNCSQSWLMFRWNEYGPECSPFHSSVIPYNLAGYPLPLKYDLEDANSGFWDDRVGDWVGKAVNMDMPVMLSLYVPHDAWGEPDG</sequence>
<proteinExistence type="predicted"/>
<accession>A0A1F7RPN8</accession>
<name>A0A1F7RPN8_9BACT</name>
<dbReference type="Proteomes" id="UP000179266">
    <property type="component" value="Unassembled WGS sequence"/>
</dbReference>
<protein>
    <submittedName>
        <fullName evidence="1">Uncharacterized protein</fullName>
    </submittedName>
</protein>
<dbReference type="EMBL" id="MGDD01000291">
    <property type="protein sequence ID" value="OGL43108.1"/>
    <property type="molecule type" value="Genomic_DNA"/>
</dbReference>